<dbReference type="InterPro" id="IPR009057">
    <property type="entry name" value="Homeodomain-like_sf"/>
</dbReference>
<comment type="caution">
    <text evidence="6">The sequence shown here is derived from an EMBL/GenBank/DDBJ whole genome shotgun (WGS) entry which is preliminary data.</text>
</comment>
<dbReference type="PANTHER" id="PTHR30055:SF149">
    <property type="entry name" value="TETR-FAMILY TRANSCRIPTIONAL REGULATOR"/>
    <property type="match status" value="1"/>
</dbReference>
<feature type="DNA-binding region" description="H-T-H motif" evidence="4">
    <location>
        <begin position="29"/>
        <end position="48"/>
    </location>
</feature>
<dbReference type="AlphaFoldDB" id="E2SF81"/>
<dbReference type="Pfam" id="PF00440">
    <property type="entry name" value="TetR_N"/>
    <property type="match status" value="1"/>
</dbReference>
<evidence type="ECO:0000259" key="5">
    <source>
        <dbReference type="PROSITE" id="PS50977"/>
    </source>
</evidence>
<dbReference type="GO" id="GO:0003700">
    <property type="term" value="F:DNA-binding transcription factor activity"/>
    <property type="evidence" value="ECO:0007669"/>
    <property type="project" value="TreeGrafter"/>
</dbReference>
<dbReference type="HOGENOM" id="CLU_069356_25_3_11"/>
<dbReference type="Gene3D" id="1.10.357.10">
    <property type="entry name" value="Tetracycline Repressor, domain 2"/>
    <property type="match status" value="1"/>
</dbReference>
<keyword evidence="2 4" id="KW-0238">DNA-binding</keyword>
<dbReference type="InterPro" id="IPR001647">
    <property type="entry name" value="HTH_TetR"/>
</dbReference>
<accession>E2SF81</accession>
<dbReference type="PANTHER" id="PTHR30055">
    <property type="entry name" value="HTH-TYPE TRANSCRIPTIONAL REGULATOR RUTR"/>
    <property type="match status" value="1"/>
</dbReference>
<evidence type="ECO:0000256" key="4">
    <source>
        <dbReference type="PROSITE-ProRule" id="PRU00335"/>
    </source>
</evidence>
<feature type="domain" description="HTH tetR-type" evidence="5">
    <location>
        <begin position="6"/>
        <end position="66"/>
    </location>
</feature>
<keyword evidence="7" id="KW-1185">Reference proteome</keyword>
<dbReference type="InterPro" id="IPR036271">
    <property type="entry name" value="Tet_transcr_reg_TetR-rel_C_sf"/>
</dbReference>
<dbReference type="Gene3D" id="1.10.10.60">
    <property type="entry name" value="Homeodomain-like"/>
    <property type="match status" value="1"/>
</dbReference>
<dbReference type="PROSITE" id="PS50977">
    <property type="entry name" value="HTH_TETR_2"/>
    <property type="match status" value="1"/>
</dbReference>
<dbReference type="eggNOG" id="COG1309">
    <property type="taxonomic scope" value="Bacteria"/>
</dbReference>
<evidence type="ECO:0000313" key="7">
    <source>
        <dbReference type="Proteomes" id="UP000003111"/>
    </source>
</evidence>
<reference evidence="6" key="1">
    <citation type="submission" date="2010-08" db="EMBL/GenBank/DDBJ databases">
        <authorList>
            <person name="Muzny D."/>
            <person name="Qin X."/>
            <person name="Buhay C."/>
            <person name="Dugan-Rocha S."/>
            <person name="Ding Y."/>
            <person name="Chen G."/>
            <person name="Hawes A."/>
            <person name="Holder M."/>
            <person name="Jhangiani S."/>
            <person name="Johnson A."/>
            <person name="Khan Z."/>
            <person name="Li Z."/>
            <person name="Liu W."/>
            <person name="Liu X."/>
            <person name="Perez L."/>
            <person name="Shen H."/>
            <person name="Wang Q."/>
            <person name="Watt J."/>
            <person name="Xi L."/>
            <person name="Xin Y."/>
            <person name="Zhou J."/>
            <person name="Deng J."/>
            <person name="Jiang H."/>
            <person name="Liu Y."/>
            <person name="Qu J."/>
            <person name="Song X.-Z."/>
            <person name="Zhang L."/>
            <person name="Villasana D."/>
            <person name="Johnson A."/>
            <person name="Liu J."/>
            <person name="Liyanage D."/>
            <person name="Lorensuhewa L."/>
            <person name="Robinson T."/>
            <person name="Song A."/>
            <person name="Song B.-B."/>
            <person name="Dinh H."/>
            <person name="Thornton R."/>
            <person name="Coyle M."/>
            <person name="Francisco L."/>
            <person name="Jackson L."/>
            <person name="Javaid M."/>
            <person name="Korchina V."/>
            <person name="Kovar C."/>
            <person name="Mata R."/>
            <person name="Mathew T."/>
            <person name="Ngo R."/>
            <person name="Nguyen L."/>
            <person name="Nguyen N."/>
            <person name="Okwuonu G."/>
            <person name="Ongeri F."/>
            <person name="Pham C."/>
            <person name="Simmons D."/>
            <person name="Wilczek-Boney K."/>
            <person name="Hale W."/>
            <person name="Jakkamsetti A."/>
            <person name="Pham P."/>
            <person name="Ruth R."/>
            <person name="San Lucas F."/>
            <person name="Warren J."/>
            <person name="Zhang J."/>
            <person name="Zhao Z."/>
            <person name="Zhou C."/>
            <person name="Zhu D."/>
            <person name="Lee S."/>
            <person name="Bess C."/>
            <person name="Blankenburg K."/>
            <person name="Forbes L."/>
            <person name="Fu Q."/>
            <person name="Gubbala S."/>
            <person name="Hirani K."/>
            <person name="Jayaseelan J.C."/>
            <person name="Lara F."/>
            <person name="Munidasa M."/>
            <person name="Palculict T."/>
            <person name="Patil S."/>
            <person name="Pu L.-L."/>
            <person name="Saada N."/>
            <person name="Tang L."/>
            <person name="Weissenberger G."/>
            <person name="Zhu Y."/>
            <person name="Hemphill L."/>
            <person name="Shang Y."/>
            <person name="Youmans B."/>
            <person name="Ayvaz T."/>
            <person name="Ross M."/>
            <person name="Santibanez J."/>
            <person name="Aqrawi P."/>
            <person name="Gross S."/>
            <person name="Joshi V."/>
            <person name="Fowler G."/>
            <person name="Nazareth L."/>
            <person name="Reid J."/>
            <person name="Worley K."/>
            <person name="Petrosino J."/>
            <person name="Highlander S."/>
            <person name="Gibbs R."/>
        </authorList>
    </citation>
    <scope>NUCLEOTIDE SEQUENCE [LARGE SCALE GENOMIC DNA]</scope>
    <source>
        <strain evidence="6">DSM 15272</strain>
    </source>
</reference>
<sequence length="191" mass="21011">MTRLTADRLDELHRGVLMLVAEHGYEKVTMDRIAEVTRSSKATLYRQWGSKLDLVVDALGSSASIDEEPPDTGTLGTDLHELVDRGLRNRAQMSYQNDLIAALMHAVKASPELGAALREQILASIRSTLGSVLDRATDRGEVDADWTGREHLVTAFIAPFVLHDLVSGTEPDADFLHSWVDIVLLPALTVR</sequence>
<proteinExistence type="predicted"/>
<keyword evidence="1" id="KW-0805">Transcription regulation</keyword>
<protein>
    <submittedName>
        <fullName evidence="6">Transcriptional regulator, TetR family</fullName>
    </submittedName>
</protein>
<dbReference type="OrthoDB" id="9796019at2"/>
<dbReference type="InterPro" id="IPR011075">
    <property type="entry name" value="TetR_C"/>
</dbReference>
<dbReference type="InterPro" id="IPR050109">
    <property type="entry name" value="HTH-type_TetR-like_transc_reg"/>
</dbReference>
<dbReference type="SUPFAM" id="SSF46689">
    <property type="entry name" value="Homeodomain-like"/>
    <property type="match status" value="1"/>
</dbReference>
<evidence type="ECO:0000256" key="2">
    <source>
        <dbReference type="ARBA" id="ARBA00023125"/>
    </source>
</evidence>
<dbReference type="SUPFAM" id="SSF48498">
    <property type="entry name" value="Tetracyclin repressor-like, C-terminal domain"/>
    <property type="match status" value="1"/>
</dbReference>
<dbReference type="STRING" id="585531.HMPREF0063_12690"/>
<dbReference type="GO" id="GO:0000976">
    <property type="term" value="F:transcription cis-regulatory region binding"/>
    <property type="evidence" value="ECO:0007669"/>
    <property type="project" value="TreeGrafter"/>
</dbReference>
<dbReference type="Proteomes" id="UP000003111">
    <property type="component" value="Unassembled WGS sequence"/>
</dbReference>
<evidence type="ECO:0000256" key="1">
    <source>
        <dbReference type="ARBA" id="ARBA00023015"/>
    </source>
</evidence>
<dbReference type="Pfam" id="PF16859">
    <property type="entry name" value="TetR_C_11"/>
    <property type="match status" value="1"/>
</dbReference>
<evidence type="ECO:0000313" key="6">
    <source>
        <dbReference type="EMBL" id="EFQ82166.1"/>
    </source>
</evidence>
<name>E2SF81_9ACTN</name>
<gene>
    <name evidence="6" type="ORF">HMPREF0063_12690</name>
</gene>
<organism evidence="6 7">
    <name type="scientific">Aeromicrobium marinum DSM 15272</name>
    <dbReference type="NCBI Taxonomy" id="585531"/>
    <lineage>
        <taxon>Bacteria</taxon>
        <taxon>Bacillati</taxon>
        <taxon>Actinomycetota</taxon>
        <taxon>Actinomycetes</taxon>
        <taxon>Propionibacteriales</taxon>
        <taxon>Nocardioidaceae</taxon>
        <taxon>Aeromicrobium</taxon>
    </lineage>
</organism>
<keyword evidence="3" id="KW-0804">Transcription</keyword>
<dbReference type="RefSeq" id="WP_007079529.1">
    <property type="nucleotide sequence ID" value="NZ_CM001024.1"/>
</dbReference>
<evidence type="ECO:0000256" key="3">
    <source>
        <dbReference type="ARBA" id="ARBA00023163"/>
    </source>
</evidence>
<dbReference type="EMBL" id="ACLF03000011">
    <property type="protein sequence ID" value="EFQ82166.1"/>
    <property type="molecule type" value="Genomic_DNA"/>
</dbReference>